<feature type="domain" description="DUF2231" evidence="2">
    <location>
        <begin position="14"/>
        <end position="136"/>
    </location>
</feature>
<evidence type="ECO:0000259" key="2">
    <source>
        <dbReference type="Pfam" id="PF09990"/>
    </source>
</evidence>
<dbReference type="RefSeq" id="WP_160611860.1">
    <property type="nucleotide sequence ID" value="NZ_WTZA01000002.1"/>
</dbReference>
<keyword evidence="4" id="KW-1185">Reference proteome</keyword>
<organism evidence="3 4">
    <name type="scientific">Tsuneonella aeria</name>
    <dbReference type="NCBI Taxonomy" id="1837929"/>
    <lineage>
        <taxon>Bacteria</taxon>
        <taxon>Pseudomonadati</taxon>
        <taxon>Pseudomonadota</taxon>
        <taxon>Alphaproteobacteria</taxon>
        <taxon>Sphingomonadales</taxon>
        <taxon>Erythrobacteraceae</taxon>
        <taxon>Tsuneonella</taxon>
    </lineage>
</organism>
<keyword evidence="1" id="KW-1133">Transmembrane helix</keyword>
<dbReference type="Pfam" id="PF09990">
    <property type="entry name" value="DUF2231"/>
    <property type="match status" value="1"/>
</dbReference>
<feature type="transmembrane region" description="Helical" evidence="1">
    <location>
        <begin position="51"/>
        <end position="72"/>
    </location>
</feature>
<keyword evidence="1" id="KW-0472">Membrane</keyword>
<comment type="caution">
    <text evidence="3">The sequence shown here is derived from an EMBL/GenBank/DDBJ whole genome shotgun (WGS) entry which is preliminary data.</text>
</comment>
<gene>
    <name evidence="3" type="ORF">GRI40_12440</name>
</gene>
<dbReference type="InterPro" id="IPR019251">
    <property type="entry name" value="DUF2231_TM"/>
</dbReference>
<keyword evidence="1" id="KW-0812">Transmembrane</keyword>
<dbReference type="EMBL" id="WTZA01000002">
    <property type="protein sequence ID" value="MXO76025.1"/>
    <property type="molecule type" value="Genomic_DNA"/>
</dbReference>
<feature type="transmembrane region" description="Helical" evidence="1">
    <location>
        <begin position="84"/>
        <end position="102"/>
    </location>
</feature>
<proteinExistence type="predicted"/>
<sequence length="145" mass="15387">MPDHGVRAAPLAGPLHAILLAFPVALYPATLLADIAYLNTEVIQWTNFAQWLNAGADFSAGLLLAWAAISFFVGRGRHHRGRSLTYLIVVALMFVLGLINAFQHSGDAWSSVGTLGLVLSIACAVLAIIAAFLAHSSTTHRGVRA</sequence>
<feature type="transmembrane region" description="Helical" evidence="1">
    <location>
        <begin position="108"/>
        <end position="134"/>
    </location>
</feature>
<accession>A0A6I4TIZ3</accession>
<dbReference type="OrthoDB" id="2873672at2"/>
<evidence type="ECO:0000313" key="3">
    <source>
        <dbReference type="EMBL" id="MXO76025.1"/>
    </source>
</evidence>
<reference evidence="3 4" key="1">
    <citation type="submission" date="2019-12" db="EMBL/GenBank/DDBJ databases">
        <title>Genomic-based taxomic classification of the family Erythrobacteraceae.</title>
        <authorList>
            <person name="Xu L."/>
        </authorList>
    </citation>
    <scope>NUCLEOTIDE SEQUENCE [LARGE SCALE GENOMIC DNA]</scope>
    <source>
        <strain evidence="3 4">100921-2</strain>
    </source>
</reference>
<evidence type="ECO:0000313" key="4">
    <source>
        <dbReference type="Proteomes" id="UP000439522"/>
    </source>
</evidence>
<dbReference type="Proteomes" id="UP000439522">
    <property type="component" value="Unassembled WGS sequence"/>
</dbReference>
<name>A0A6I4TIZ3_9SPHN</name>
<feature type="transmembrane region" description="Helical" evidence="1">
    <location>
        <begin position="12"/>
        <end position="31"/>
    </location>
</feature>
<evidence type="ECO:0000256" key="1">
    <source>
        <dbReference type="SAM" id="Phobius"/>
    </source>
</evidence>
<dbReference type="AlphaFoldDB" id="A0A6I4TIZ3"/>
<protein>
    <recommendedName>
        <fullName evidence="2">DUF2231 domain-containing protein</fullName>
    </recommendedName>
</protein>